<evidence type="ECO:0000313" key="2">
    <source>
        <dbReference type="Proteomes" id="UP001431429"/>
    </source>
</evidence>
<dbReference type="Proteomes" id="UP001431429">
    <property type="component" value="Unassembled WGS sequence"/>
</dbReference>
<keyword evidence="2" id="KW-1185">Reference proteome</keyword>
<evidence type="ECO:0008006" key="3">
    <source>
        <dbReference type="Google" id="ProtNLM"/>
    </source>
</evidence>
<dbReference type="RefSeq" id="WP_250919139.1">
    <property type="nucleotide sequence ID" value="NZ_JAMQAW010000008.1"/>
</dbReference>
<protein>
    <recommendedName>
        <fullName evidence="3">DUF317 domain-containing protein</fullName>
    </recommendedName>
</protein>
<reference evidence="1" key="1">
    <citation type="submission" date="2022-06" db="EMBL/GenBank/DDBJ databases">
        <title>Genome public.</title>
        <authorList>
            <person name="Sun Q."/>
        </authorList>
    </citation>
    <scope>NUCLEOTIDE SEQUENCE</scope>
    <source>
        <strain evidence="1">CWNU-1</strain>
    </source>
</reference>
<evidence type="ECO:0000313" key="1">
    <source>
        <dbReference type="EMBL" id="MCM2388813.1"/>
    </source>
</evidence>
<sequence length="207" mass="22873">MSIHFHSWTPARVVIDEAPSLLGPYPAEISYHRWKGFVIPRFSAETVNQIVQDTAGWEASVHWEEDVAVTRVEQCDGDPWIEHSHPDADGRYCVGAATWVWETPSSITEDEAGRRIHNLISSSTPTPELLAEVPAILADAGLIVSRVNPAANDRTCLHFAPGPVDPATAARRIHHIHHGRARDWDLLRRIAAVAENTDLSTPPANHS</sequence>
<proteinExistence type="predicted"/>
<name>A0ABT0UJK4_9ACTN</name>
<dbReference type="EMBL" id="JAMQAW010000008">
    <property type="protein sequence ID" value="MCM2388813.1"/>
    <property type="molecule type" value="Genomic_DNA"/>
</dbReference>
<organism evidence="1 2">
    <name type="scientific">Streptomyces albipurpureus</name>
    <dbReference type="NCBI Taxonomy" id="2897419"/>
    <lineage>
        <taxon>Bacteria</taxon>
        <taxon>Bacillati</taxon>
        <taxon>Actinomycetota</taxon>
        <taxon>Actinomycetes</taxon>
        <taxon>Kitasatosporales</taxon>
        <taxon>Streptomycetaceae</taxon>
        <taxon>Streptomyces</taxon>
    </lineage>
</organism>
<gene>
    <name evidence="1" type="ORF">NBG84_11005</name>
</gene>
<accession>A0ABT0UJK4</accession>
<comment type="caution">
    <text evidence="1">The sequence shown here is derived from an EMBL/GenBank/DDBJ whole genome shotgun (WGS) entry which is preliminary data.</text>
</comment>